<protein>
    <submittedName>
        <fullName evidence="1">Uncharacterized protein</fullName>
    </submittedName>
</protein>
<sequence length="84" mass="8753">MAVSLEDRSFCPFPAGGVGGRFVLPVPRRWRCRWRARLCGVSCSPAGSFCCAEGESGLSGGSDRVEASSRGCALGRGNGKISLS</sequence>
<gene>
    <name evidence="1" type="ORF">scyTo_0000860</name>
</gene>
<accession>A0A401P5B1</accession>
<name>A0A401P5B1_SCYTO</name>
<dbReference type="AlphaFoldDB" id="A0A401P5B1"/>
<keyword evidence="2" id="KW-1185">Reference proteome</keyword>
<organism evidence="1 2">
    <name type="scientific">Scyliorhinus torazame</name>
    <name type="common">Cloudy catshark</name>
    <name type="synonym">Catulus torazame</name>
    <dbReference type="NCBI Taxonomy" id="75743"/>
    <lineage>
        <taxon>Eukaryota</taxon>
        <taxon>Metazoa</taxon>
        <taxon>Chordata</taxon>
        <taxon>Craniata</taxon>
        <taxon>Vertebrata</taxon>
        <taxon>Chondrichthyes</taxon>
        <taxon>Elasmobranchii</taxon>
        <taxon>Galeomorphii</taxon>
        <taxon>Galeoidea</taxon>
        <taxon>Carcharhiniformes</taxon>
        <taxon>Scyliorhinidae</taxon>
        <taxon>Scyliorhinus</taxon>
    </lineage>
</organism>
<comment type="caution">
    <text evidence="1">The sequence shown here is derived from an EMBL/GenBank/DDBJ whole genome shotgun (WGS) entry which is preliminary data.</text>
</comment>
<dbReference type="EMBL" id="BFAA01000177">
    <property type="protein sequence ID" value="GCB68319.1"/>
    <property type="molecule type" value="Genomic_DNA"/>
</dbReference>
<proteinExistence type="predicted"/>
<evidence type="ECO:0000313" key="1">
    <source>
        <dbReference type="EMBL" id="GCB68319.1"/>
    </source>
</evidence>
<evidence type="ECO:0000313" key="2">
    <source>
        <dbReference type="Proteomes" id="UP000288216"/>
    </source>
</evidence>
<dbReference type="Proteomes" id="UP000288216">
    <property type="component" value="Unassembled WGS sequence"/>
</dbReference>
<reference evidence="1 2" key="1">
    <citation type="journal article" date="2018" name="Nat. Ecol. Evol.">
        <title>Shark genomes provide insights into elasmobranch evolution and the origin of vertebrates.</title>
        <authorList>
            <person name="Hara Y"/>
            <person name="Yamaguchi K"/>
            <person name="Onimaru K"/>
            <person name="Kadota M"/>
            <person name="Koyanagi M"/>
            <person name="Keeley SD"/>
            <person name="Tatsumi K"/>
            <person name="Tanaka K"/>
            <person name="Motone F"/>
            <person name="Kageyama Y"/>
            <person name="Nozu R"/>
            <person name="Adachi N"/>
            <person name="Nishimura O"/>
            <person name="Nakagawa R"/>
            <person name="Tanegashima C"/>
            <person name="Kiyatake I"/>
            <person name="Matsumoto R"/>
            <person name="Murakumo K"/>
            <person name="Nishida K"/>
            <person name="Terakita A"/>
            <person name="Kuratani S"/>
            <person name="Sato K"/>
            <person name="Hyodo S Kuraku.S."/>
        </authorList>
    </citation>
    <scope>NUCLEOTIDE SEQUENCE [LARGE SCALE GENOMIC DNA]</scope>
</reference>